<dbReference type="AlphaFoldDB" id="A0A2H1WQH9"/>
<proteinExistence type="predicted"/>
<accession>A0A2H1WQH9</accession>
<organism evidence="1">
    <name type="scientific">Spodoptera frugiperda</name>
    <name type="common">Fall armyworm</name>
    <dbReference type="NCBI Taxonomy" id="7108"/>
    <lineage>
        <taxon>Eukaryota</taxon>
        <taxon>Metazoa</taxon>
        <taxon>Ecdysozoa</taxon>
        <taxon>Arthropoda</taxon>
        <taxon>Hexapoda</taxon>
        <taxon>Insecta</taxon>
        <taxon>Pterygota</taxon>
        <taxon>Neoptera</taxon>
        <taxon>Endopterygota</taxon>
        <taxon>Lepidoptera</taxon>
        <taxon>Glossata</taxon>
        <taxon>Ditrysia</taxon>
        <taxon>Noctuoidea</taxon>
        <taxon>Noctuidae</taxon>
        <taxon>Amphipyrinae</taxon>
        <taxon>Spodoptera</taxon>
    </lineage>
</organism>
<dbReference type="EMBL" id="ODYU01010246">
    <property type="protein sequence ID" value="SOQ55226.1"/>
    <property type="molecule type" value="Genomic_DNA"/>
</dbReference>
<sequence>MIPYYWSTIQDNVKKTADKKIKICSNKSHKTGTGCTFSWITHKSSWNIADHLVPVGRRFQGHPDTSKANTNNTIVLRPPSENSTCHLNGNGHGADITFLNGRREMQRGNEEVEFHESSSSNFNMEACSGFLAAFNSRTAHR</sequence>
<reference evidence="1" key="1">
    <citation type="submission" date="2016-07" db="EMBL/GenBank/DDBJ databases">
        <authorList>
            <person name="Bretaudeau A."/>
        </authorList>
    </citation>
    <scope>NUCLEOTIDE SEQUENCE</scope>
    <source>
        <strain evidence="1">Rice</strain>
        <tissue evidence="1">Whole body</tissue>
    </source>
</reference>
<protein>
    <submittedName>
        <fullName evidence="1">SFRICE_035933</fullName>
    </submittedName>
</protein>
<evidence type="ECO:0000313" key="1">
    <source>
        <dbReference type="EMBL" id="SOQ55226.1"/>
    </source>
</evidence>
<gene>
    <name evidence="1" type="ORF">SFRICE_035933</name>
</gene>
<name>A0A2H1WQH9_SPOFR</name>